<gene>
    <name evidence="3" type="ORF">CQY22_012740</name>
</gene>
<dbReference type="OrthoDB" id="9800872at2"/>
<dbReference type="Proteomes" id="UP000230551">
    <property type="component" value="Unassembled WGS sequence"/>
</dbReference>
<dbReference type="PANTHER" id="PTHR44086">
    <property type="entry name" value="THIOSULFATE SULFURTRANSFERASE RDL2, MITOCHONDRIAL-RELATED"/>
    <property type="match status" value="1"/>
</dbReference>
<organism evidence="3 4">
    <name type="scientific">Mycolicibacterium brumae</name>
    <dbReference type="NCBI Taxonomy" id="85968"/>
    <lineage>
        <taxon>Bacteria</taxon>
        <taxon>Bacillati</taxon>
        <taxon>Actinomycetota</taxon>
        <taxon>Actinomycetes</taxon>
        <taxon>Mycobacteriales</taxon>
        <taxon>Mycobacteriaceae</taxon>
        <taxon>Mycolicibacterium</taxon>
    </lineage>
</organism>
<name>A0A2G5P897_9MYCO</name>
<keyword evidence="1" id="KW-0472">Membrane</keyword>
<evidence type="ECO:0000259" key="2">
    <source>
        <dbReference type="PROSITE" id="PS50206"/>
    </source>
</evidence>
<keyword evidence="1" id="KW-1133">Transmembrane helix</keyword>
<dbReference type="SUPFAM" id="SSF52821">
    <property type="entry name" value="Rhodanese/Cell cycle control phosphatase"/>
    <property type="match status" value="1"/>
</dbReference>
<dbReference type="InterPro" id="IPR021309">
    <property type="entry name" value="YgaP-like_TM"/>
</dbReference>
<protein>
    <submittedName>
        <fullName evidence="3">Sulfurtransferase</fullName>
    </submittedName>
</protein>
<dbReference type="AlphaFoldDB" id="A0A2G5P897"/>
<dbReference type="Gene3D" id="6.10.140.1340">
    <property type="match status" value="1"/>
</dbReference>
<dbReference type="Pfam" id="PF00581">
    <property type="entry name" value="Rhodanese"/>
    <property type="match status" value="1"/>
</dbReference>
<evidence type="ECO:0000313" key="3">
    <source>
        <dbReference type="EMBL" id="PIB74589.1"/>
    </source>
</evidence>
<dbReference type="GO" id="GO:0004792">
    <property type="term" value="F:thiosulfate-cyanide sulfurtransferase activity"/>
    <property type="evidence" value="ECO:0007669"/>
    <property type="project" value="TreeGrafter"/>
</dbReference>
<dbReference type="Pfam" id="PF11127">
    <property type="entry name" value="YgaP-like_TM"/>
    <property type="match status" value="1"/>
</dbReference>
<keyword evidence="4" id="KW-1185">Reference proteome</keyword>
<comment type="caution">
    <text evidence="3">The sequence shown here is derived from an EMBL/GenBank/DDBJ whole genome shotgun (WGS) entry which is preliminary data.</text>
</comment>
<dbReference type="STRING" id="85968.GCA_900073015_00746"/>
<feature type="transmembrane region" description="Helical" evidence="1">
    <location>
        <begin position="121"/>
        <end position="139"/>
    </location>
</feature>
<dbReference type="PANTHER" id="PTHR44086:SF10">
    <property type="entry name" value="THIOSULFATE SULFURTRANSFERASE_RHODANESE-LIKE DOMAIN-CONTAINING PROTEIN 3"/>
    <property type="match status" value="1"/>
</dbReference>
<dbReference type="InterPro" id="IPR036873">
    <property type="entry name" value="Rhodanese-like_dom_sf"/>
</dbReference>
<dbReference type="InterPro" id="IPR001763">
    <property type="entry name" value="Rhodanese-like_dom"/>
</dbReference>
<dbReference type="SMART" id="SM00450">
    <property type="entry name" value="RHOD"/>
    <property type="match status" value="1"/>
</dbReference>
<keyword evidence="1" id="KW-0812">Transmembrane</keyword>
<dbReference type="CDD" id="cd00158">
    <property type="entry name" value="RHOD"/>
    <property type="match status" value="1"/>
</dbReference>
<sequence>MTPRAPITVDAHGLTEMLAAPDAPRILDVRTPAEFETAHIPGSYNVPLDLLREHRDEICAHLDDDVVLVCRSGQRAGQAEEALRDAGLPNLHILTGGIVDWEARGFPVNRGSQKWELERQVRLVAGSAILTAVLASVALPRAKWVAGAMGAGLAFAALSNTCAMGMLLSKLPYNRAAASCDAAQIVDQLVASRP</sequence>
<dbReference type="RefSeq" id="WP_090586303.1">
    <property type="nucleotide sequence ID" value="NZ_CP104302.1"/>
</dbReference>
<evidence type="ECO:0000313" key="4">
    <source>
        <dbReference type="Proteomes" id="UP000230551"/>
    </source>
</evidence>
<feature type="transmembrane region" description="Helical" evidence="1">
    <location>
        <begin position="145"/>
        <end position="168"/>
    </location>
</feature>
<dbReference type="Gene3D" id="3.40.250.10">
    <property type="entry name" value="Rhodanese-like domain"/>
    <property type="match status" value="1"/>
</dbReference>
<reference evidence="3 4" key="1">
    <citation type="journal article" date="2017" name="Infect. Genet. Evol.">
        <title>The new phylogeny of the genus Mycobacterium: The old and the news.</title>
        <authorList>
            <person name="Tortoli E."/>
            <person name="Fedrizzi T."/>
            <person name="Meehan C.J."/>
            <person name="Trovato A."/>
            <person name="Grottola A."/>
            <person name="Giacobazzi E."/>
            <person name="Serpini G.F."/>
            <person name="Tagliazucchi S."/>
            <person name="Fabio A."/>
            <person name="Bettua C."/>
            <person name="Bertorelli R."/>
            <person name="Frascaro F."/>
            <person name="De Sanctis V."/>
            <person name="Pecorari M."/>
            <person name="Jousson O."/>
            <person name="Segata N."/>
            <person name="Cirillo D.M."/>
        </authorList>
    </citation>
    <scope>NUCLEOTIDE SEQUENCE [LARGE SCALE GENOMIC DNA]</scope>
    <source>
        <strain evidence="3 4">CIP1034565</strain>
    </source>
</reference>
<feature type="domain" description="Rhodanese" evidence="2">
    <location>
        <begin position="20"/>
        <end position="110"/>
    </location>
</feature>
<dbReference type="PROSITE" id="PS50206">
    <property type="entry name" value="RHODANESE_3"/>
    <property type="match status" value="1"/>
</dbReference>
<proteinExistence type="predicted"/>
<evidence type="ECO:0000256" key="1">
    <source>
        <dbReference type="SAM" id="Phobius"/>
    </source>
</evidence>
<dbReference type="EMBL" id="PDCN02000016">
    <property type="protein sequence ID" value="PIB74589.1"/>
    <property type="molecule type" value="Genomic_DNA"/>
</dbReference>
<keyword evidence="3" id="KW-0808">Transferase</keyword>
<accession>A0A2G5P897</accession>